<keyword evidence="2" id="KW-1185">Reference proteome</keyword>
<accession>A0AAD8F0T5</accession>
<dbReference type="Proteomes" id="UP001233172">
    <property type="component" value="Unassembled WGS sequence"/>
</dbReference>
<comment type="caution">
    <text evidence="1">The sequence shown here is derived from an EMBL/GenBank/DDBJ whole genome shotgun (WGS) entry which is preliminary data.</text>
</comment>
<dbReference type="AlphaFoldDB" id="A0AAD8F0T5"/>
<reference evidence="1" key="1">
    <citation type="journal article" date="2023" name="PLoS Negl. Trop. Dis.">
        <title>A genome sequence for Biomphalaria pfeifferi, the major vector snail for the human-infecting parasite Schistosoma mansoni.</title>
        <authorList>
            <person name="Bu L."/>
            <person name="Lu L."/>
            <person name="Laidemitt M.R."/>
            <person name="Zhang S.M."/>
            <person name="Mutuku M."/>
            <person name="Mkoji G."/>
            <person name="Steinauer M."/>
            <person name="Loker E.S."/>
        </authorList>
    </citation>
    <scope>NUCLEOTIDE SEQUENCE</scope>
    <source>
        <strain evidence="1">KasaAsao</strain>
    </source>
</reference>
<evidence type="ECO:0000313" key="2">
    <source>
        <dbReference type="Proteomes" id="UP001233172"/>
    </source>
</evidence>
<proteinExistence type="predicted"/>
<gene>
    <name evidence="1" type="ORF">Bpfe_023478</name>
</gene>
<evidence type="ECO:0000313" key="1">
    <source>
        <dbReference type="EMBL" id="KAK0047075.1"/>
    </source>
</evidence>
<organism evidence="1 2">
    <name type="scientific">Biomphalaria pfeifferi</name>
    <name type="common">Bloodfluke planorb</name>
    <name type="synonym">Freshwater snail</name>
    <dbReference type="NCBI Taxonomy" id="112525"/>
    <lineage>
        <taxon>Eukaryota</taxon>
        <taxon>Metazoa</taxon>
        <taxon>Spiralia</taxon>
        <taxon>Lophotrochozoa</taxon>
        <taxon>Mollusca</taxon>
        <taxon>Gastropoda</taxon>
        <taxon>Heterobranchia</taxon>
        <taxon>Euthyneura</taxon>
        <taxon>Panpulmonata</taxon>
        <taxon>Hygrophila</taxon>
        <taxon>Lymnaeoidea</taxon>
        <taxon>Planorbidae</taxon>
        <taxon>Biomphalaria</taxon>
    </lineage>
</organism>
<name>A0AAD8F0T5_BIOPF</name>
<protein>
    <submittedName>
        <fullName evidence="1">Uncharacterized protein</fullName>
    </submittedName>
</protein>
<sequence length="84" mass="9486">MKKRTFLSSEKETLPLKKAEKATAPLPLKVSKDLKPLGKTCQTRIENESTITILKTLVKVIKHQVMSLSGLRDTIQQLRDEIAQ</sequence>
<dbReference type="EMBL" id="JASAOG010000156">
    <property type="protein sequence ID" value="KAK0047075.1"/>
    <property type="molecule type" value="Genomic_DNA"/>
</dbReference>
<reference evidence="1" key="2">
    <citation type="submission" date="2023-04" db="EMBL/GenBank/DDBJ databases">
        <authorList>
            <person name="Bu L."/>
            <person name="Lu L."/>
            <person name="Laidemitt M.R."/>
            <person name="Zhang S.M."/>
            <person name="Mutuku M."/>
            <person name="Mkoji G."/>
            <person name="Steinauer M."/>
            <person name="Loker E.S."/>
        </authorList>
    </citation>
    <scope>NUCLEOTIDE SEQUENCE</scope>
    <source>
        <strain evidence="1">KasaAsao</strain>
        <tissue evidence="1">Whole Snail</tissue>
    </source>
</reference>